<name>A0A410D8H6_9BACL</name>
<proteinExistence type="predicted"/>
<dbReference type="PANTHER" id="PTHR36441">
    <property type="entry name" value="HYPOTHETICAL CYTOSOLIC PROTEIN"/>
    <property type="match status" value="1"/>
</dbReference>
<dbReference type="InterPro" id="IPR007546">
    <property type="entry name" value="DUF503"/>
</dbReference>
<dbReference type="Proteomes" id="UP000326951">
    <property type="component" value="Chromosome"/>
</dbReference>
<dbReference type="SUPFAM" id="SSF103007">
    <property type="entry name" value="Hypothetical protein TT1725"/>
    <property type="match status" value="1"/>
</dbReference>
<protein>
    <submittedName>
        <fullName evidence="2">DUF503 domain-containing protein</fullName>
    </submittedName>
</protein>
<evidence type="ECO:0000313" key="2">
    <source>
        <dbReference type="EMBL" id="QAA22382.1"/>
    </source>
</evidence>
<evidence type="ECO:0000313" key="3">
    <source>
        <dbReference type="Proteomes" id="UP000285882"/>
    </source>
</evidence>
<evidence type="ECO:0000313" key="4">
    <source>
        <dbReference type="Proteomes" id="UP000326951"/>
    </source>
</evidence>
<sequence>MIVGVVRCECILFSAHSLKEKRSVVQSILRKAVHGHNLSASEIAYQDAWQHTELAFACVGSARTAVEHELSRALSLVDFRTEIERVHTIYEWF</sequence>
<reference evidence="2 3" key="1">
    <citation type="submission" date="2018-01" db="EMBL/GenBank/DDBJ databases">
        <title>Complete genome sequencing of Sporolactobacillus terrae DLG3.</title>
        <authorList>
            <person name="Nam Y.-D."/>
            <person name="Kang J."/>
            <person name="Chung W.-H."/>
        </authorList>
    </citation>
    <scope>NUCLEOTIDE SEQUENCE [LARGE SCALE GENOMIC DNA]</scope>
    <source>
        <strain evidence="2 3">DLG3</strain>
    </source>
</reference>
<gene>
    <name evidence="1" type="primary">ylxP</name>
    <name evidence="2" type="ORF">C0674_06945</name>
    <name evidence="1" type="ORF">St703_14030</name>
</gene>
<dbReference type="STRING" id="1449983.GCA_000647835_00923"/>
<accession>A0A410D8H6</accession>
<dbReference type="Gene3D" id="3.30.70.1120">
    <property type="entry name" value="TT1725-like"/>
    <property type="match status" value="1"/>
</dbReference>
<dbReference type="RefSeq" id="WP_028977662.1">
    <property type="nucleotide sequence ID" value="NZ_AP021853.1"/>
</dbReference>
<dbReference type="AlphaFoldDB" id="A0A410D8H6"/>
<organism evidence="1 4">
    <name type="scientific">Sporolactobacillus terrae</name>
    <dbReference type="NCBI Taxonomy" id="269673"/>
    <lineage>
        <taxon>Bacteria</taxon>
        <taxon>Bacillati</taxon>
        <taxon>Bacillota</taxon>
        <taxon>Bacilli</taxon>
        <taxon>Bacillales</taxon>
        <taxon>Sporolactobacillaceae</taxon>
        <taxon>Sporolactobacillus</taxon>
    </lineage>
</organism>
<reference evidence="1 4" key="2">
    <citation type="submission" date="2019-09" db="EMBL/GenBank/DDBJ databases">
        <title>Complete genome sequence of Sporolactobacillus terrae 70-3.</title>
        <authorList>
            <person name="Tanaka N."/>
            <person name="Shiwa Y."/>
            <person name="Fujita N."/>
            <person name="Tanasupawat S."/>
        </authorList>
    </citation>
    <scope>NUCLEOTIDE SEQUENCE [LARGE SCALE GENOMIC DNA]</scope>
    <source>
        <strain evidence="1 4">70-3</strain>
    </source>
</reference>
<dbReference type="EMBL" id="CP025688">
    <property type="protein sequence ID" value="QAA22382.1"/>
    <property type="molecule type" value="Genomic_DNA"/>
</dbReference>
<dbReference type="PANTHER" id="PTHR36441:SF1">
    <property type="entry name" value="DUF503 DOMAIN-CONTAINING PROTEIN"/>
    <property type="match status" value="1"/>
</dbReference>
<dbReference type="InterPro" id="IPR036746">
    <property type="entry name" value="TT1725-like_sf"/>
</dbReference>
<dbReference type="Proteomes" id="UP000285882">
    <property type="component" value="Chromosome"/>
</dbReference>
<keyword evidence="3" id="KW-1185">Reference proteome</keyword>
<dbReference type="EMBL" id="AP021853">
    <property type="protein sequence ID" value="BBN98698.1"/>
    <property type="molecule type" value="Genomic_DNA"/>
</dbReference>
<evidence type="ECO:0000313" key="1">
    <source>
        <dbReference type="EMBL" id="BBN98698.1"/>
    </source>
</evidence>
<dbReference type="Pfam" id="PF04456">
    <property type="entry name" value="DUF503"/>
    <property type="match status" value="1"/>
</dbReference>